<dbReference type="NCBIfam" id="TIGR04085">
    <property type="entry name" value="rSAM_more_4Fe4S"/>
    <property type="match status" value="1"/>
</dbReference>
<sequence>MIMSWNTTNKCNMYCKHCYREAGIKAQHELNTVEGKSLIDEVAKAGFKIMVFSGGEPLVRSDIYDLIKHAVKVGLRPVIGSNGTLITKRVARELKDAGVMGVGISLDSLNPKKHDEFRNYTGGWREAVIGMKNCRDIGLHFQIHTTVMNWNKDEILDITDFAIGMGAVAHHTFFLVPTGRGADIEEESLNPEQYERLLKDIMLKQDDVNIELKPTCAPEFMRIAKEMGMNPRFSRGCLAGTSYCIISPNGDVQPCAYLNLPIGNIRETPFSEIWRDNPIFKELRTMNYKGKCGSCDYKKACGGCRARVAYYNDGDYMAGEDWCSYSSEKKGNKK</sequence>
<reference evidence="4 5" key="1">
    <citation type="submission" date="2021-06" db="EMBL/GenBank/DDBJ databases">
        <title>Clostridia strains as spoilage organisms.</title>
        <authorList>
            <person name="Wambui J."/>
            <person name="Stephan R."/>
            <person name="Stevens M.J.A."/>
        </authorList>
    </citation>
    <scope>NUCLEOTIDE SEQUENCE [LARGE SCALE GENOMIC DNA]</scope>
    <source>
        <strain evidence="4 5">DSM 14204</strain>
    </source>
</reference>
<evidence type="ECO:0000256" key="2">
    <source>
        <dbReference type="ARBA" id="ARBA00022485"/>
    </source>
</evidence>
<dbReference type="PANTHER" id="PTHR11228:SF34">
    <property type="entry name" value="TUNGSTEN-CONTAINING ALDEHYDE FERREDOXIN OXIDOREDUCTASE COFACTOR MODIFYING PROTEIN"/>
    <property type="match status" value="1"/>
</dbReference>
<dbReference type="SFLD" id="SFLDG01067">
    <property type="entry name" value="SPASM/twitch_domain_containing"/>
    <property type="match status" value="1"/>
</dbReference>
<organism evidence="4 5">
    <name type="scientific">Clostridium frigoris</name>
    <dbReference type="NCBI Taxonomy" id="205327"/>
    <lineage>
        <taxon>Bacteria</taxon>
        <taxon>Bacillati</taxon>
        <taxon>Bacillota</taxon>
        <taxon>Clostridia</taxon>
        <taxon>Eubacteriales</taxon>
        <taxon>Clostridiaceae</taxon>
        <taxon>Clostridium</taxon>
    </lineage>
</organism>
<keyword evidence="2" id="KW-0004">4Fe-4S</keyword>
<dbReference type="Proteomes" id="UP000776252">
    <property type="component" value="Unassembled WGS sequence"/>
</dbReference>
<name>A0ABS6BYB3_9CLOT</name>
<dbReference type="NCBIfam" id="TIGR04055">
    <property type="entry name" value="rSAM_NirJ2"/>
    <property type="match status" value="1"/>
</dbReference>
<dbReference type="Pfam" id="PF04055">
    <property type="entry name" value="Radical_SAM"/>
    <property type="match status" value="1"/>
</dbReference>
<dbReference type="PIRSF" id="PIRSF037420">
    <property type="entry name" value="PQQ_syn_pqqE"/>
    <property type="match status" value="1"/>
</dbReference>
<dbReference type="EMBL" id="JAHLDV010000078">
    <property type="protein sequence ID" value="MBU3161607.1"/>
    <property type="molecule type" value="Genomic_DNA"/>
</dbReference>
<keyword evidence="5" id="KW-1185">Reference proteome</keyword>
<proteinExistence type="predicted"/>
<dbReference type="PROSITE" id="PS51918">
    <property type="entry name" value="RADICAL_SAM"/>
    <property type="match status" value="1"/>
</dbReference>
<dbReference type="RefSeq" id="WP_216151473.1">
    <property type="nucleotide sequence ID" value="NZ_JAHLDV010000078.1"/>
</dbReference>
<accession>A0ABS6BYB3</accession>
<comment type="caution">
    <text evidence="4">The sequence shown here is derived from an EMBL/GenBank/DDBJ whole genome shotgun (WGS) entry which is preliminary data.</text>
</comment>
<evidence type="ECO:0000256" key="1">
    <source>
        <dbReference type="ARBA" id="ARBA00001966"/>
    </source>
</evidence>
<dbReference type="InterPro" id="IPR007197">
    <property type="entry name" value="rSAM"/>
</dbReference>
<dbReference type="SMART" id="SM00729">
    <property type="entry name" value="Elp3"/>
    <property type="match status" value="1"/>
</dbReference>
<keyword evidence="2" id="KW-0408">Iron</keyword>
<dbReference type="SFLD" id="SFLDS00029">
    <property type="entry name" value="Radical_SAM"/>
    <property type="match status" value="1"/>
</dbReference>
<dbReference type="InterPro" id="IPR017200">
    <property type="entry name" value="PqqE-like"/>
</dbReference>
<dbReference type="CDD" id="cd01335">
    <property type="entry name" value="Radical_SAM"/>
    <property type="match status" value="1"/>
</dbReference>
<dbReference type="InterPro" id="IPR050377">
    <property type="entry name" value="Radical_SAM_PqqE_MftC-like"/>
</dbReference>
<keyword evidence="2" id="KW-0479">Metal-binding</keyword>
<dbReference type="InterPro" id="IPR027633">
    <property type="entry name" value="rSAM_NirJ2"/>
</dbReference>
<dbReference type="InterPro" id="IPR006638">
    <property type="entry name" value="Elp3/MiaA/NifB-like_rSAM"/>
</dbReference>
<feature type="domain" description="Radical SAM core" evidence="3">
    <location>
        <begin position="1"/>
        <end position="207"/>
    </location>
</feature>
<dbReference type="PANTHER" id="PTHR11228">
    <property type="entry name" value="RADICAL SAM DOMAIN PROTEIN"/>
    <property type="match status" value="1"/>
</dbReference>
<evidence type="ECO:0000259" key="3">
    <source>
        <dbReference type="PROSITE" id="PS51918"/>
    </source>
</evidence>
<evidence type="ECO:0000313" key="4">
    <source>
        <dbReference type="EMBL" id="MBU3161607.1"/>
    </source>
</evidence>
<dbReference type="CDD" id="cd21123">
    <property type="entry name" value="SPASM_MftC-like"/>
    <property type="match status" value="1"/>
</dbReference>
<protein>
    <submittedName>
        <fullName evidence="4">Heme d1 biosynthesis radical SAM protein NirJ2</fullName>
    </submittedName>
</protein>
<comment type="cofactor">
    <cofactor evidence="1">
        <name>[4Fe-4S] cluster</name>
        <dbReference type="ChEBI" id="CHEBI:49883"/>
    </cofactor>
</comment>
<dbReference type="Pfam" id="PF13186">
    <property type="entry name" value="SPASM"/>
    <property type="match status" value="1"/>
</dbReference>
<dbReference type="SFLD" id="SFLDG01386">
    <property type="entry name" value="main_SPASM_domain-containing"/>
    <property type="match status" value="1"/>
</dbReference>
<dbReference type="InterPro" id="IPR023885">
    <property type="entry name" value="4Fe4S-binding_SPASM_dom"/>
</dbReference>
<keyword evidence="2" id="KW-0411">Iron-sulfur</keyword>
<evidence type="ECO:0000313" key="5">
    <source>
        <dbReference type="Proteomes" id="UP000776252"/>
    </source>
</evidence>
<gene>
    <name evidence="4" type="primary">nirJ2</name>
    <name evidence="4" type="ORF">KPL37_18030</name>
</gene>